<comment type="caution">
    <text evidence="1">The sequence shown here is derived from an EMBL/GenBank/DDBJ whole genome shotgun (WGS) entry which is preliminary data.</text>
</comment>
<evidence type="ECO:0000313" key="2">
    <source>
        <dbReference type="Proteomes" id="UP000707451"/>
    </source>
</evidence>
<proteinExistence type="predicted"/>
<gene>
    <name evidence="1" type="ORF">KI688_004897</name>
</gene>
<protein>
    <submittedName>
        <fullName evidence="1">Uncharacterized protein</fullName>
    </submittedName>
</protein>
<reference evidence="1" key="1">
    <citation type="submission" date="2021-06" db="EMBL/GenBank/DDBJ databases">
        <title>Genome Sequence of Mortierella hyaline Strain SCG-10, a Cold-Adapted, Nitrate-Reducing Fungus Isolated from Soil in Minnesota, USA.</title>
        <authorList>
            <person name="Aldossari N."/>
        </authorList>
    </citation>
    <scope>NUCLEOTIDE SEQUENCE</scope>
    <source>
        <strain evidence="1">SCG-10</strain>
    </source>
</reference>
<organism evidence="1 2">
    <name type="scientific">Linnemannia hyalina</name>
    <dbReference type="NCBI Taxonomy" id="64524"/>
    <lineage>
        <taxon>Eukaryota</taxon>
        <taxon>Fungi</taxon>
        <taxon>Fungi incertae sedis</taxon>
        <taxon>Mucoromycota</taxon>
        <taxon>Mortierellomycotina</taxon>
        <taxon>Mortierellomycetes</taxon>
        <taxon>Mortierellales</taxon>
        <taxon>Mortierellaceae</taxon>
        <taxon>Linnemannia</taxon>
    </lineage>
</organism>
<accession>A0A9P7XJN3</accession>
<sequence>MDNASDDNNNQRETVAISRRLYQERLGAKGLDTVISQLQPLTLESVAEYLNYVIENREAILNLFYSSPWYIRKSWENS</sequence>
<dbReference type="AlphaFoldDB" id="A0A9P7XJN3"/>
<evidence type="ECO:0000313" key="1">
    <source>
        <dbReference type="EMBL" id="KAG9062595.1"/>
    </source>
</evidence>
<dbReference type="Proteomes" id="UP000707451">
    <property type="component" value="Unassembled WGS sequence"/>
</dbReference>
<keyword evidence="2" id="KW-1185">Reference proteome</keyword>
<dbReference type="EMBL" id="JAHRHY010000018">
    <property type="protein sequence ID" value="KAG9062595.1"/>
    <property type="molecule type" value="Genomic_DNA"/>
</dbReference>
<name>A0A9P7XJN3_9FUNG</name>